<gene>
    <name evidence="5" type="ORF">ANE_LOCUS20960</name>
</gene>
<dbReference type="EMBL" id="CABITT030000007">
    <property type="protein sequence ID" value="VVB10516.1"/>
    <property type="molecule type" value="Genomic_DNA"/>
</dbReference>
<dbReference type="OrthoDB" id="948762at2759"/>
<dbReference type="PANTHER" id="PTHR31901">
    <property type="entry name" value="GH3 DOMAIN-CONTAINING PROTEIN"/>
    <property type="match status" value="1"/>
</dbReference>
<dbReference type="GO" id="GO:0005737">
    <property type="term" value="C:cytoplasm"/>
    <property type="evidence" value="ECO:0007669"/>
    <property type="project" value="TreeGrafter"/>
</dbReference>
<feature type="domain" description="GH3 C-terminal" evidence="4">
    <location>
        <begin position="229"/>
        <end position="349"/>
    </location>
</feature>
<feature type="domain" description="GH3 middle" evidence="3">
    <location>
        <begin position="169"/>
        <end position="210"/>
    </location>
</feature>
<dbReference type="PANTHER" id="PTHR31901:SF61">
    <property type="entry name" value="AUXIN-RESPONSIVE GH3 FAMILY PROTEIN"/>
    <property type="match status" value="1"/>
</dbReference>
<reference evidence="5" key="1">
    <citation type="submission" date="2019-07" db="EMBL/GenBank/DDBJ databases">
        <authorList>
            <person name="Dittberner H."/>
        </authorList>
    </citation>
    <scope>NUCLEOTIDE SEQUENCE [LARGE SCALE GENOMIC DNA]</scope>
</reference>
<evidence type="ECO:0000259" key="4">
    <source>
        <dbReference type="Pfam" id="PF23572"/>
    </source>
</evidence>
<dbReference type="Pfam" id="PF23571">
    <property type="entry name" value="GH3_M"/>
    <property type="match status" value="1"/>
</dbReference>
<evidence type="ECO:0008006" key="7">
    <source>
        <dbReference type="Google" id="ProtNLM"/>
    </source>
</evidence>
<evidence type="ECO:0000313" key="6">
    <source>
        <dbReference type="Proteomes" id="UP000489600"/>
    </source>
</evidence>
<accession>A0A565CA18</accession>
<evidence type="ECO:0000259" key="3">
    <source>
        <dbReference type="Pfam" id="PF23571"/>
    </source>
</evidence>
<evidence type="ECO:0000256" key="1">
    <source>
        <dbReference type="ARBA" id="ARBA00008068"/>
    </source>
</evidence>
<dbReference type="InterPro" id="IPR055378">
    <property type="entry name" value="GH3_C"/>
</dbReference>
<dbReference type="AlphaFoldDB" id="A0A565CA18"/>
<dbReference type="GO" id="GO:0016881">
    <property type="term" value="F:acid-amino acid ligase activity"/>
    <property type="evidence" value="ECO:0007669"/>
    <property type="project" value="TreeGrafter"/>
</dbReference>
<comment type="caution">
    <text evidence="5">The sequence shown here is derived from an EMBL/GenBank/DDBJ whole genome shotgun (WGS) entry which is preliminary data.</text>
</comment>
<evidence type="ECO:0000313" key="5">
    <source>
        <dbReference type="EMBL" id="VVB10516.1"/>
    </source>
</evidence>
<organism evidence="5 6">
    <name type="scientific">Arabis nemorensis</name>
    <dbReference type="NCBI Taxonomy" id="586526"/>
    <lineage>
        <taxon>Eukaryota</taxon>
        <taxon>Viridiplantae</taxon>
        <taxon>Streptophyta</taxon>
        <taxon>Embryophyta</taxon>
        <taxon>Tracheophyta</taxon>
        <taxon>Spermatophyta</taxon>
        <taxon>Magnoliopsida</taxon>
        <taxon>eudicotyledons</taxon>
        <taxon>Gunneridae</taxon>
        <taxon>Pentapetalae</taxon>
        <taxon>rosids</taxon>
        <taxon>malvids</taxon>
        <taxon>Brassicales</taxon>
        <taxon>Brassicaceae</taxon>
        <taxon>Arabideae</taxon>
        <taxon>Arabis</taxon>
    </lineage>
</organism>
<sequence>MGVRTNVPVGTYEDVKPYIERVANGEPSDVISGKPIIGFMLTSGTSSGKQKLTPFNNKYFENASFIYHVYSAVLSKHVGGHNQGKGLLQFVFTKPASTTPSGLLSAWITDLSYRDSVSLILGGPNPELADLIEDICNQKSWKVSTIYGSSEAAFGMNLDPPCKSEDVCYTLMPNMAYFEFLSVDEGNDAIVDLANVKLGEYYELVVTTYSARGNGVISVYLEATTEEGLLKAVTCGTQVLKSYDIWLRDFTCYPHISEVPGHYVLYWELKGNNKDDINELIDTNVLVECCAVVEESLDVLYRYFRGKDGSIGALEIRLIEEGAFDSLMEYFIAQGASTTQYKIPRCIKSFEALQVLENKVLARFFSERSPPIDSSPW</sequence>
<protein>
    <recommendedName>
        <fullName evidence="7">GH3 auxin-responsive promoter</fullName>
    </recommendedName>
</protein>
<dbReference type="InterPro" id="IPR004993">
    <property type="entry name" value="GH3"/>
</dbReference>
<dbReference type="Pfam" id="PF23572">
    <property type="entry name" value="GH3_C"/>
    <property type="match status" value="1"/>
</dbReference>
<dbReference type="InterPro" id="IPR055377">
    <property type="entry name" value="GH3_M"/>
</dbReference>
<evidence type="ECO:0000256" key="2">
    <source>
        <dbReference type="ARBA" id="ARBA00022598"/>
    </source>
</evidence>
<keyword evidence="2" id="KW-0436">Ligase</keyword>
<dbReference type="Pfam" id="PF03321">
    <property type="entry name" value="GH3"/>
    <property type="match status" value="1"/>
</dbReference>
<comment type="similarity">
    <text evidence="1">Belongs to the IAA-amido conjugating enzyme family.</text>
</comment>
<dbReference type="Proteomes" id="UP000489600">
    <property type="component" value="Unassembled WGS sequence"/>
</dbReference>
<name>A0A565CA18_9BRAS</name>
<proteinExistence type="inferred from homology"/>
<keyword evidence="6" id="KW-1185">Reference proteome</keyword>